<feature type="domain" description="AMP-binding enzyme C-terminal" evidence="4">
    <location>
        <begin position="470"/>
        <end position="545"/>
    </location>
</feature>
<protein>
    <submittedName>
        <fullName evidence="5">Uncharacterized protein</fullName>
    </submittedName>
</protein>
<dbReference type="Pfam" id="PF00501">
    <property type="entry name" value="AMP-binding"/>
    <property type="match status" value="1"/>
</dbReference>
<dbReference type="SUPFAM" id="SSF56801">
    <property type="entry name" value="Acetyl-CoA synthetase-like"/>
    <property type="match status" value="1"/>
</dbReference>
<reference evidence="5 6" key="1">
    <citation type="journal article" date="2006" name="J. Bacteriol.">
        <title>Complete genome sequence of the dehalorespiring bacterium Desulfitobacterium hafniense Y51 and comparison with Dehalococcoides ethenogenes 195.</title>
        <authorList>
            <person name="Nonaka H."/>
            <person name="Keresztes G."/>
            <person name="Shinoda Y."/>
            <person name="Ikenaga Y."/>
            <person name="Abe M."/>
            <person name="Naito K."/>
            <person name="Inatomi K."/>
            <person name="Furukawa K."/>
            <person name="Inui M."/>
            <person name="Yukawa H."/>
        </authorList>
    </citation>
    <scope>NUCLEOTIDE SEQUENCE [LARGE SCALE GENOMIC DNA]</scope>
    <source>
        <strain evidence="5 6">Y51</strain>
    </source>
</reference>
<dbReference type="PANTHER" id="PTHR43201">
    <property type="entry name" value="ACYL-COA SYNTHETASE"/>
    <property type="match status" value="1"/>
</dbReference>
<dbReference type="GO" id="GO:0031956">
    <property type="term" value="F:medium-chain fatty acid-CoA ligase activity"/>
    <property type="evidence" value="ECO:0007669"/>
    <property type="project" value="TreeGrafter"/>
</dbReference>
<keyword evidence="2" id="KW-0436">Ligase</keyword>
<sequence>MPENTQACIEILAEPNGFEFINITMGDLIDAQALRFPLNEFIVEPSTGGRYSYEKFRDECNSLARGLLSIGIKKGDHVALLLRNSFEWILIMFAVAKIGAILVPVNIHLKKNELKYVLQQSDAKAFFTMSNYKDNNYISYVQSICPELDVCETGSLKSRILPKLEKIILVDEAQHPGCYNWNDLKSMADNTSAEDLIRIQKSVHWNDIAFILYTSGTTDNPKGAMHTHYAIINGVKMSSEKRNLSFQDRQCLPLPLFHGLGSYIGVVGCLCKGTTIVLMETAHPVKVMDALEKEKCTSIVGVPTMFINLCDHPNVGNYNFSSLRTGIIAGALCPLDVMKKISDLLHIPELVCGYGLSEFAACLTVSDTTTPYKKRMSTVGYCSPGSSIKIIDPETGKELPPGQVGELLAKGYHMMKGYYNMPEATNEVMTKDGWLKTGDLASVDEDGYYQIVGRKKDMIIRGGENIAPREIEDVITTLPGVKDAQVIGVPDEKYGEEIMAYITLVEGAKLSSEDVQNYVRNNLSSFKVPRYIHFIDQMPMTASGKVQKYVLRMMAFKELNIP</sequence>
<evidence type="ECO:0000256" key="2">
    <source>
        <dbReference type="ARBA" id="ARBA00022598"/>
    </source>
</evidence>
<evidence type="ECO:0000313" key="6">
    <source>
        <dbReference type="Proteomes" id="UP000001946"/>
    </source>
</evidence>
<dbReference type="GO" id="GO:0006631">
    <property type="term" value="P:fatty acid metabolic process"/>
    <property type="evidence" value="ECO:0007669"/>
    <property type="project" value="TreeGrafter"/>
</dbReference>
<dbReference type="Gene3D" id="3.30.300.30">
    <property type="match status" value="1"/>
</dbReference>
<name>Q24QW2_DESHY</name>
<feature type="domain" description="AMP-dependent synthetase/ligase" evidence="3">
    <location>
        <begin position="30"/>
        <end position="419"/>
    </location>
</feature>
<dbReference type="Proteomes" id="UP000001946">
    <property type="component" value="Chromosome"/>
</dbReference>
<dbReference type="AlphaFoldDB" id="Q24QW2"/>
<dbReference type="Gene3D" id="2.30.38.10">
    <property type="entry name" value="Luciferase, Domain 3"/>
    <property type="match status" value="1"/>
</dbReference>
<dbReference type="HOGENOM" id="CLU_000022_59_10_9"/>
<comment type="similarity">
    <text evidence="1">Belongs to the ATP-dependent AMP-binding enzyme family.</text>
</comment>
<gene>
    <name evidence="5" type="ordered locus">DSY3791</name>
</gene>
<dbReference type="STRING" id="138119.DSY3791"/>
<evidence type="ECO:0000256" key="1">
    <source>
        <dbReference type="ARBA" id="ARBA00006432"/>
    </source>
</evidence>
<dbReference type="InterPro" id="IPR045851">
    <property type="entry name" value="AMP-bd_C_sf"/>
</dbReference>
<keyword evidence="6" id="KW-1185">Reference proteome</keyword>
<organism evidence="5 6">
    <name type="scientific">Desulfitobacterium hafniense (strain Y51)</name>
    <dbReference type="NCBI Taxonomy" id="138119"/>
    <lineage>
        <taxon>Bacteria</taxon>
        <taxon>Bacillati</taxon>
        <taxon>Bacillota</taxon>
        <taxon>Clostridia</taxon>
        <taxon>Eubacteriales</taxon>
        <taxon>Desulfitobacteriaceae</taxon>
        <taxon>Desulfitobacterium</taxon>
    </lineage>
</organism>
<dbReference type="FunFam" id="3.40.50.12780:FF:000003">
    <property type="entry name" value="Long-chain-fatty-acid--CoA ligase FadD"/>
    <property type="match status" value="1"/>
</dbReference>
<evidence type="ECO:0000313" key="5">
    <source>
        <dbReference type="EMBL" id="BAE85580.1"/>
    </source>
</evidence>
<proteinExistence type="inferred from homology"/>
<dbReference type="PANTHER" id="PTHR43201:SF5">
    <property type="entry name" value="MEDIUM-CHAIN ACYL-COA LIGASE ACSF2, MITOCHONDRIAL"/>
    <property type="match status" value="1"/>
</dbReference>
<dbReference type="KEGG" id="dsy:DSY3791"/>
<evidence type="ECO:0000259" key="3">
    <source>
        <dbReference type="Pfam" id="PF00501"/>
    </source>
</evidence>
<dbReference type="InterPro" id="IPR025110">
    <property type="entry name" value="AMP-bd_C"/>
</dbReference>
<dbReference type="InterPro" id="IPR000873">
    <property type="entry name" value="AMP-dep_synth/lig_dom"/>
</dbReference>
<accession>Q24QW2</accession>
<evidence type="ECO:0000259" key="4">
    <source>
        <dbReference type="Pfam" id="PF13193"/>
    </source>
</evidence>
<dbReference type="EMBL" id="AP008230">
    <property type="protein sequence ID" value="BAE85580.1"/>
    <property type="molecule type" value="Genomic_DNA"/>
</dbReference>
<dbReference type="Gene3D" id="3.40.50.980">
    <property type="match status" value="2"/>
</dbReference>
<dbReference type="RefSeq" id="WP_011461377.1">
    <property type="nucleotide sequence ID" value="NC_007907.1"/>
</dbReference>
<dbReference type="Pfam" id="PF13193">
    <property type="entry name" value="AMP-binding_C"/>
    <property type="match status" value="1"/>
</dbReference>
<dbReference type="eggNOG" id="COG0318">
    <property type="taxonomic scope" value="Bacteria"/>
</dbReference>
<dbReference type="FunFam" id="3.30.300.30:FF:000008">
    <property type="entry name" value="2,3-dihydroxybenzoate-AMP ligase"/>
    <property type="match status" value="1"/>
</dbReference>